<organism evidence="1 2">
    <name type="scientific">Sphingobacterium corticis</name>
    <dbReference type="NCBI Taxonomy" id="1812823"/>
    <lineage>
        <taxon>Bacteria</taxon>
        <taxon>Pseudomonadati</taxon>
        <taxon>Bacteroidota</taxon>
        <taxon>Sphingobacteriia</taxon>
        <taxon>Sphingobacteriales</taxon>
        <taxon>Sphingobacteriaceae</taxon>
        <taxon>Sphingobacterium</taxon>
    </lineage>
</organism>
<proteinExistence type="predicted"/>
<keyword evidence="2" id="KW-1185">Reference proteome</keyword>
<dbReference type="EMBL" id="JBHUMA010000007">
    <property type="protein sequence ID" value="MFD2599927.1"/>
    <property type="molecule type" value="Genomic_DNA"/>
</dbReference>
<name>A0ABW5NNU3_9SPHI</name>
<evidence type="ECO:0008006" key="3">
    <source>
        <dbReference type="Google" id="ProtNLM"/>
    </source>
</evidence>
<evidence type="ECO:0000313" key="1">
    <source>
        <dbReference type="EMBL" id="MFD2599927.1"/>
    </source>
</evidence>
<reference evidence="2" key="1">
    <citation type="journal article" date="2019" name="Int. J. Syst. Evol. Microbiol.">
        <title>The Global Catalogue of Microorganisms (GCM) 10K type strain sequencing project: providing services to taxonomists for standard genome sequencing and annotation.</title>
        <authorList>
            <consortium name="The Broad Institute Genomics Platform"/>
            <consortium name="The Broad Institute Genome Sequencing Center for Infectious Disease"/>
            <person name="Wu L."/>
            <person name="Ma J."/>
        </authorList>
    </citation>
    <scope>NUCLEOTIDE SEQUENCE [LARGE SCALE GENOMIC DNA]</scope>
    <source>
        <strain evidence="2">KCTC 42248</strain>
    </source>
</reference>
<accession>A0ABW5NNU3</accession>
<evidence type="ECO:0000313" key="2">
    <source>
        <dbReference type="Proteomes" id="UP001597393"/>
    </source>
</evidence>
<protein>
    <recommendedName>
        <fullName evidence="3">BNR repeat-containing family member</fullName>
    </recommendedName>
</protein>
<dbReference type="Proteomes" id="UP001597393">
    <property type="component" value="Unassembled WGS sequence"/>
</dbReference>
<gene>
    <name evidence="1" type="ORF">ACFSQ3_13295</name>
</gene>
<sequence length="356" mass="40671">MFVLSSCSKDAPLEQEVERTNTWTVDERFQYHFKSQLYATKIGNKLAMIGPYGYTNLKSDSSMSQGSEISRYALYFTPSINVKLPISERYFVGANMKDDKVLFVNSDYPVSTGLSFSLDMRTIDPTFQELLFVHSHFGESMAINDKNQTLMAYRSADENNYPIMKLLLVDVDAGDEEPSNFSWMKINNSKVIDLDRESHYGMDMITTTGDNFLVSSHSKTLHVSSDGVYKEVLDKALVRTFSDKDILYGFGRNGDFYQSSDRGNSWRKAYDVERLLSDVTFSHVGDQLVGYRYGQIWKFDFNESGYEAEELVNDGLVGNLITSLNEFDGKIYITTLSGVYHKPIEQFFEVKPNEEK</sequence>
<dbReference type="SUPFAM" id="SSF110296">
    <property type="entry name" value="Oligoxyloglucan reducing end-specific cellobiohydrolase"/>
    <property type="match status" value="1"/>
</dbReference>
<comment type="caution">
    <text evidence="1">The sequence shown here is derived from an EMBL/GenBank/DDBJ whole genome shotgun (WGS) entry which is preliminary data.</text>
</comment>